<organism evidence="2 3">
    <name type="scientific">Eiseniibacteriota bacterium</name>
    <dbReference type="NCBI Taxonomy" id="2212470"/>
    <lineage>
        <taxon>Bacteria</taxon>
        <taxon>Candidatus Eiseniibacteriota</taxon>
    </lineage>
</organism>
<evidence type="ECO:0000313" key="3">
    <source>
        <dbReference type="Proteomes" id="UP001593833"/>
    </source>
</evidence>
<accession>A0ABV6YJQ8</accession>
<dbReference type="EMBL" id="JBHPKH010000021">
    <property type="protein sequence ID" value="MFC1572568.1"/>
    <property type="molecule type" value="Genomic_DNA"/>
</dbReference>
<name>A0ABV6YJQ8_UNCEI</name>
<gene>
    <name evidence="2" type="ORF">ACFL6M_03110</name>
</gene>
<sequence length="70" mass="7843">MVTIAQRYEGTLNLHPHIHSLVPDGLFMPGRDDRLFLVPLPEPTTEDVETLLLKAARRLTVVVEHLCADA</sequence>
<protein>
    <submittedName>
        <fullName evidence="2">Transposase</fullName>
    </submittedName>
</protein>
<evidence type="ECO:0000313" key="2">
    <source>
        <dbReference type="EMBL" id="MFC1572568.1"/>
    </source>
</evidence>
<comment type="caution">
    <text evidence="2">The sequence shown here is derived from an EMBL/GenBank/DDBJ whole genome shotgun (WGS) entry which is preliminary data.</text>
</comment>
<proteinExistence type="predicted"/>
<dbReference type="Proteomes" id="UP001593833">
    <property type="component" value="Unassembled WGS sequence"/>
</dbReference>
<reference evidence="2 3" key="1">
    <citation type="submission" date="2024-09" db="EMBL/GenBank/DDBJ databases">
        <authorList>
            <person name="D'Angelo T."/>
        </authorList>
    </citation>
    <scope>NUCLEOTIDE SEQUENCE [LARGE SCALE GENOMIC DNA]</scope>
    <source>
        <strain evidence="2">SAG AM-320-E07</strain>
    </source>
</reference>
<dbReference type="Pfam" id="PF04986">
    <property type="entry name" value="Y2_Tnp"/>
    <property type="match status" value="1"/>
</dbReference>
<evidence type="ECO:0000259" key="1">
    <source>
        <dbReference type="Pfam" id="PF04986"/>
    </source>
</evidence>
<feature type="domain" description="Transposase IS801/IS1294" evidence="1">
    <location>
        <begin position="1"/>
        <end position="30"/>
    </location>
</feature>
<dbReference type="InterPro" id="IPR007069">
    <property type="entry name" value="Transposase_32"/>
</dbReference>
<keyword evidence="3" id="KW-1185">Reference proteome</keyword>